<dbReference type="SUPFAM" id="SSF49785">
    <property type="entry name" value="Galactose-binding domain-like"/>
    <property type="match status" value="1"/>
</dbReference>
<dbReference type="SUPFAM" id="SSF55545">
    <property type="entry name" value="beta-N-acetylhexosaminidase-like domain"/>
    <property type="match status" value="1"/>
</dbReference>
<feature type="domain" description="SLH" evidence="4">
    <location>
        <begin position="1177"/>
        <end position="1232"/>
    </location>
</feature>
<reference evidence="5 6" key="1">
    <citation type="submission" date="2017-08" db="EMBL/GenBank/DDBJ databases">
        <title>Substantial Increase in Enzyme Production by Combined Drug-Resistance Mutations in Paenibacillus agaridevorans.</title>
        <authorList>
            <person name="Tanaka Y."/>
            <person name="Funane K."/>
            <person name="Hosaka T."/>
            <person name="Shiwa Y."/>
            <person name="Fujita N."/>
            <person name="Miyazaki T."/>
            <person name="Yoshikawa H."/>
            <person name="Murakami K."/>
            <person name="Kasahara K."/>
            <person name="Inaoka T."/>
            <person name="Hiraga Y."/>
            <person name="Ochi K."/>
        </authorList>
    </citation>
    <scope>NUCLEOTIDE SEQUENCE [LARGE SCALE GENOMIC DNA]</scope>
    <source>
        <strain evidence="5 6">T-3040</strain>
    </source>
</reference>
<dbReference type="InterPro" id="IPR008979">
    <property type="entry name" value="Galactose-bd-like_sf"/>
</dbReference>
<dbReference type="InterPro" id="IPR003961">
    <property type="entry name" value="FN3_dom"/>
</dbReference>
<dbReference type="Gene3D" id="3.30.379.10">
    <property type="entry name" value="Chitobiase/beta-hexosaminidase domain 2-like"/>
    <property type="match status" value="1"/>
</dbReference>
<sequence>MQELKDFIRQISGVELPVADDTAEVQGTKIYIGRAAPDLDAAKAAIRAKGTEPDSFQLYVKEGIIRLAGLDDDDKGSLYAAYELLEQIGVRWFMPGDIGTVVPSMRTIAVGYQDNIQHPGFDFRFLQAVAPYVVGAGLPVGVNLTEGVPWVEHMRLNQKTLGNHGLLITSPTNKERPDLFLPDAKGNPTGQYDVTKPEVLNLVVAEAIRRLDADPKLEYLRMGPNDGPVLVLQPDPEWDGDFKGAIHGGTLSLTDRYMKFFNLVLEKLDDAGYHDVKISFFAYDEYYYPPVKHMPDPRIVPIIASIRTDRMKSIDNPLSWERQHIKDMIDGWKRVSPNVMIYDYLYNLADPGLPFSLTERIGSEYKYFYEQGIIGIRGEALPAWAYHGPTLYLAAKMMWNPDLDVAALLEDYFTTFYGSAAEPMKRHFDILENAFAQADYYAGSIHDFQHILSDSVMQAMEQSLREAEDAAQRAADPVYARRVNMVRVAFSFGDNFLQMKERINSFKFIEAKEKFDQISKVREQAVIHSPVMLNTLASYNYTDWFFDKITNQGSQRLSNGNRMVAELPDEWHVMLFPNGSGDKLGLWKPGLGTESWMKLKTYSESWSDQGIGYYKGHAWYRTTVDVDSEFNTGKPIRLWFSSIDETARVWMNGTELTLVQKGSPLMKPWEFDATPAIKFGEPNLIVVDVGNEVLDELGTGGITGPAMLWQVNTELDVTPPTAPEGLKAEQISGSEVRVSWSPATDDVGVVGYILEVLNSPEIGGINGTVRTDSTTYIHAGLETGTVRRYRVKAIDAAGNISGIKDVVLIKMVNGTTSPGTPSPTPTPTSVPGTTFEDGRVTTTIPVKPATDQNGKAVAPISEKQVEDAIAKAEAEAAKQGAGTVTTVRIEVNAGADAGTAGISLTDEALKAFIDSKADTLVVSTPFGTMTLDDRTAEGLLKQSAGTITITAAKEKDTELPAGIRSQVGSRPVVSFDIASGEKGIPQLVGKAEAAIPYTLKAGENPNAIVAYAINEEGLPVIVTSGIYDPATGILTFKIEGASRFAVAYNKVDFADVAEGAWYYDAVTFAAARGITTGVGNGNFGSHDSVTRAQALVMMMRAFGISPDENTGNNFGDAGNTYYTGYLAVAKHLGITNGVGGNKFAPDRQVTRQELFVLVYNALTNINERPAAGNVKNLSDFKDAGKIADYANHAIEQFVKAGIISGTNGNILPQDSASRAQFVQILYNIMTKS</sequence>
<evidence type="ECO:0000256" key="2">
    <source>
        <dbReference type="ARBA" id="ARBA00022801"/>
    </source>
</evidence>
<feature type="domain" description="SLH" evidence="4">
    <location>
        <begin position="1113"/>
        <end position="1172"/>
    </location>
</feature>
<dbReference type="InterPro" id="IPR013783">
    <property type="entry name" value="Ig-like_fold"/>
</dbReference>
<dbReference type="GO" id="GO:0005975">
    <property type="term" value="P:carbohydrate metabolic process"/>
    <property type="evidence" value="ECO:0007669"/>
    <property type="project" value="InterPro"/>
</dbReference>
<feature type="domain" description="Fibronectin type-III" evidence="3">
    <location>
        <begin position="722"/>
        <end position="819"/>
    </location>
</feature>
<evidence type="ECO:0000259" key="3">
    <source>
        <dbReference type="PROSITE" id="PS50853"/>
    </source>
</evidence>
<dbReference type="InterPro" id="IPR032287">
    <property type="entry name" value="DUF4838"/>
</dbReference>
<dbReference type="EMBL" id="BDQX01000028">
    <property type="protein sequence ID" value="GBG05862.1"/>
    <property type="molecule type" value="Genomic_DNA"/>
</dbReference>
<name>A0A2R5EH11_9BACL</name>
<dbReference type="InterPro" id="IPR001119">
    <property type="entry name" value="SLH_dom"/>
</dbReference>
<evidence type="ECO:0000313" key="5">
    <source>
        <dbReference type="EMBL" id="GBG05862.1"/>
    </source>
</evidence>
<dbReference type="SMART" id="SM00060">
    <property type="entry name" value="FN3"/>
    <property type="match status" value="1"/>
</dbReference>
<dbReference type="InterPro" id="IPR006104">
    <property type="entry name" value="Glyco_hydro_2_N"/>
</dbReference>
<dbReference type="InterPro" id="IPR029018">
    <property type="entry name" value="Hex-like_dom2"/>
</dbReference>
<dbReference type="GO" id="GO:0004553">
    <property type="term" value="F:hydrolase activity, hydrolyzing O-glycosyl compounds"/>
    <property type="evidence" value="ECO:0007669"/>
    <property type="project" value="InterPro"/>
</dbReference>
<dbReference type="Pfam" id="PF16126">
    <property type="entry name" value="DUF4838"/>
    <property type="match status" value="1"/>
</dbReference>
<dbReference type="Pfam" id="PF02837">
    <property type="entry name" value="Glyco_hydro_2_N"/>
    <property type="match status" value="1"/>
</dbReference>
<comment type="caution">
    <text evidence="5">The sequence shown here is derived from an EMBL/GenBank/DDBJ whole genome shotgun (WGS) entry which is preliminary data.</text>
</comment>
<evidence type="ECO:0008006" key="7">
    <source>
        <dbReference type="Google" id="ProtNLM"/>
    </source>
</evidence>
<dbReference type="PANTHER" id="PTHR47406:SF2">
    <property type="entry name" value="ALPHA GLUCURONIDASE N-TERMINAL DOMAIN-CONTAINING PROTEIN"/>
    <property type="match status" value="1"/>
</dbReference>
<organism evidence="5 6">
    <name type="scientific">Paenibacillus agaridevorans</name>
    <dbReference type="NCBI Taxonomy" id="171404"/>
    <lineage>
        <taxon>Bacteria</taxon>
        <taxon>Bacillati</taxon>
        <taxon>Bacillota</taxon>
        <taxon>Bacilli</taxon>
        <taxon>Bacillales</taxon>
        <taxon>Paenibacillaceae</taxon>
        <taxon>Paenibacillus</taxon>
    </lineage>
</organism>
<dbReference type="AlphaFoldDB" id="A0A2R5EH11"/>
<keyword evidence="6" id="KW-1185">Reference proteome</keyword>
<evidence type="ECO:0000259" key="4">
    <source>
        <dbReference type="PROSITE" id="PS51272"/>
    </source>
</evidence>
<dbReference type="Gene3D" id="2.60.120.260">
    <property type="entry name" value="Galactose-binding domain-like"/>
    <property type="match status" value="1"/>
</dbReference>
<dbReference type="SUPFAM" id="SSF49265">
    <property type="entry name" value="Fibronectin type III"/>
    <property type="match status" value="1"/>
</dbReference>
<dbReference type="Proteomes" id="UP000245202">
    <property type="component" value="Unassembled WGS sequence"/>
</dbReference>
<proteinExistence type="inferred from homology"/>
<comment type="similarity">
    <text evidence="1">Belongs to the glycosyl hydrolase 2 family.</text>
</comment>
<dbReference type="PROSITE" id="PS50853">
    <property type="entry name" value="FN3"/>
    <property type="match status" value="1"/>
</dbReference>
<dbReference type="Gene3D" id="2.60.40.10">
    <property type="entry name" value="Immunoglobulins"/>
    <property type="match status" value="1"/>
</dbReference>
<dbReference type="Pfam" id="PF00041">
    <property type="entry name" value="fn3"/>
    <property type="match status" value="1"/>
</dbReference>
<keyword evidence="2" id="KW-0378">Hydrolase</keyword>
<dbReference type="InterPro" id="IPR036116">
    <property type="entry name" value="FN3_sf"/>
</dbReference>
<accession>A0A2R5EH11</accession>
<dbReference type="PROSITE" id="PS51272">
    <property type="entry name" value="SLH"/>
    <property type="match status" value="3"/>
</dbReference>
<evidence type="ECO:0000256" key="1">
    <source>
        <dbReference type="ARBA" id="ARBA00007401"/>
    </source>
</evidence>
<feature type="domain" description="SLH" evidence="4">
    <location>
        <begin position="1049"/>
        <end position="1112"/>
    </location>
</feature>
<dbReference type="PANTHER" id="PTHR47406">
    <property type="entry name" value="COAGULATION FACTOR 5/8 TYPE, C-TERMINAL"/>
    <property type="match status" value="1"/>
</dbReference>
<protein>
    <recommendedName>
        <fullName evidence="7">S-layer protein</fullName>
    </recommendedName>
</protein>
<dbReference type="Pfam" id="PF00395">
    <property type="entry name" value="SLH"/>
    <property type="match status" value="3"/>
</dbReference>
<gene>
    <name evidence="5" type="ORF">PAT3040_00347</name>
</gene>
<dbReference type="CDD" id="cd00063">
    <property type="entry name" value="FN3"/>
    <property type="match status" value="1"/>
</dbReference>
<evidence type="ECO:0000313" key="6">
    <source>
        <dbReference type="Proteomes" id="UP000245202"/>
    </source>
</evidence>